<accession>A0A8J7ZDC9</accession>
<reference evidence="2" key="1">
    <citation type="submission" date="2019-12" db="EMBL/GenBank/DDBJ databases">
        <title>High-Quality draft genome sequences of three cyanobacteria isolated from the limestone walls of the Old Cathedral of Coimbra.</title>
        <authorList>
            <person name="Tiago I."/>
            <person name="Soares F."/>
            <person name="Portugal A."/>
        </authorList>
    </citation>
    <scope>NUCLEOTIDE SEQUENCE</scope>
    <source>
        <strain evidence="2">A</strain>
    </source>
</reference>
<sequence>MPSLNITLVSGPPGAGKTTWIRQQISSAAETAVYLNLGSGNTPNDFRRACAIDPTYLAAEVAGLTVLPVEQLTDFLAHPLAGSAVYVELGFHIDLTSLILPDQMADCQRVAVLPPGTRHTEWHGWADLVVTGVETGAVLSQPHLWRSVLSGQVLDLASLNTFWYELTHGAYGTVQRAKGIFDVADGRSLHFDFVTGLAEATYLELNLPRWLNGRPDRFSGIEVVGEALEQEAIAQTIKECCLNDQAIAYYQQQIKDSLDPGDEVA</sequence>
<organism evidence="2 3">
    <name type="scientific">Myxacorys almedinensis A</name>
    <dbReference type="NCBI Taxonomy" id="2690445"/>
    <lineage>
        <taxon>Bacteria</taxon>
        <taxon>Bacillati</taxon>
        <taxon>Cyanobacteriota</taxon>
        <taxon>Cyanophyceae</taxon>
        <taxon>Leptolyngbyales</taxon>
        <taxon>Leptolyngbyaceae</taxon>
        <taxon>Myxacorys</taxon>
        <taxon>Myxacorys almedinensis</taxon>
    </lineage>
</organism>
<comment type="caution">
    <text evidence="2">The sequence shown here is derived from an EMBL/GenBank/DDBJ whole genome shotgun (WGS) entry which is preliminary data.</text>
</comment>
<evidence type="ECO:0000313" key="3">
    <source>
        <dbReference type="Proteomes" id="UP000646053"/>
    </source>
</evidence>
<dbReference type="EMBL" id="WVIE01000052">
    <property type="protein sequence ID" value="NDJ19995.1"/>
    <property type="molecule type" value="Genomic_DNA"/>
</dbReference>
<dbReference type="AlphaFoldDB" id="A0A8J7ZDC9"/>
<dbReference type="InterPro" id="IPR011629">
    <property type="entry name" value="CobW-like_C"/>
</dbReference>
<gene>
    <name evidence="2" type="ORF">GS601_22405</name>
</gene>
<dbReference type="RefSeq" id="WP_162425519.1">
    <property type="nucleotide sequence ID" value="NZ_WVIE01000052.1"/>
</dbReference>
<evidence type="ECO:0000313" key="2">
    <source>
        <dbReference type="EMBL" id="NDJ19995.1"/>
    </source>
</evidence>
<protein>
    <submittedName>
        <fullName evidence="2">GTP-binding protein</fullName>
    </submittedName>
</protein>
<evidence type="ECO:0000259" key="1">
    <source>
        <dbReference type="Pfam" id="PF07683"/>
    </source>
</evidence>
<dbReference type="InterPro" id="IPR027417">
    <property type="entry name" value="P-loop_NTPase"/>
</dbReference>
<keyword evidence="3" id="KW-1185">Reference proteome</keyword>
<dbReference type="Proteomes" id="UP000646053">
    <property type="component" value="Unassembled WGS sequence"/>
</dbReference>
<proteinExistence type="predicted"/>
<dbReference type="Pfam" id="PF07683">
    <property type="entry name" value="CobW_C"/>
    <property type="match status" value="1"/>
</dbReference>
<name>A0A8J7ZDC9_9CYAN</name>
<dbReference type="SUPFAM" id="SSF52540">
    <property type="entry name" value="P-loop containing nucleoside triphosphate hydrolases"/>
    <property type="match status" value="1"/>
</dbReference>
<dbReference type="SUPFAM" id="SSF90002">
    <property type="entry name" value="Hypothetical protein YjiA, C-terminal domain"/>
    <property type="match status" value="1"/>
</dbReference>
<feature type="domain" description="CobW C-terminal" evidence="1">
    <location>
        <begin position="152"/>
        <end position="240"/>
    </location>
</feature>